<feature type="domain" description="Transcriptional repressor PaaX-like central Cas2-like" evidence="1">
    <location>
        <begin position="131"/>
        <end position="194"/>
    </location>
</feature>
<comment type="caution">
    <text evidence="2">The sequence shown here is derived from an EMBL/GenBank/DDBJ whole genome shotgun (WGS) entry which is preliminary data.</text>
</comment>
<organism evidence="2 3">
    <name type="scientific">Candidatus Wolfebacteria bacterium RIFOXYB1_FULL_54_12</name>
    <dbReference type="NCBI Taxonomy" id="1802559"/>
    <lineage>
        <taxon>Bacteria</taxon>
        <taxon>Candidatus Wolfeibacteriota</taxon>
    </lineage>
</organism>
<dbReference type="AlphaFoldDB" id="A0A1F8DXV3"/>
<proteinExistence type="predicted"/>
<evidence type="ECO:0000313" key="2">
    <source>
        <dbReference type="EMBL" id="OGM92615.1"/>
    </source>
</evidence>
<dbReference type="Proteomes" id="UP000176422">
    <property type="component" value="Unassembled WGS sequence"/>
</dbReference>
<dbReference type="InterPro" id="IPR048846">
    <property type="entry name" value="PaaX-like_central"/>
</dbReference>
<protein>
    <recommendedName>
        <fullName evidence="1">Transcriptional repressor PaaX-like central Cas2-like domain-containing protein</fullName>
    </recommendedName>
</protein>
<evidence type="ECO:0000259" key="1">
    <source>
        <dbReference type="Pfam" id="PF20803"/>
    </source>
</evidence>
<accession>A0A1F8DXV3</accession>
<reference evidence="2 3" key="1">
    <citation type="journal article" date="2016" name="Nat. Commun.">
        <title>Thousands of microbial genomes shed light on interconnected biogeochemical processes in an aquifer system.</title>
        <authorList>
            <person name="Anantharaman K."/>
            <person name="Brown C.T."/>
            <person name="Hug L.A."/>
            <person name="Sharon I."/>
            <person name="Castelle C.J."/>
            <person name="Probst A.J."/>
            <person name="Thomas B.C."/>
            <person name="Singh A."/>
            <person name="Wilkins M.J."/>
            <person name="Karaoz U."/>
            <person name="Brodie E.L."/>
            <person name="Williams K.H."/>
            <person name="Hubbard S.S."/>
            <person name="Banfield J.F."/>
        </authorList>
    </citation>
    <scope>NUCLEOTIDE SEQUENCE [LARGE SCALE GENOMIC DNA]</scope>
</reference>
<evidence type="ECO:0000313" key="3">
    <source>
        <dbReference type="Proteomes" id="UP000176422"/>
    </source>
</evidence>
<gene>
    <name evidence="2" type="ORF">A2372_04200</name>
</gene>
<sequence>MKDKQNMRYKSSLRILEAISEGIDAQLDLLEAVVESGRGASPIDISYNLNKIRTGRDVRKRTEEEERKMTNRYYSLIYKLKRDGLISEELGVEKKKYKITERGKQKLEFLKSKEGYPDVYYPKEKGNKVIIVMFDIPEEYTKKRTWLRMVLGNLDFKMAQKSVWIGKTKIPKELIADIMKMKLEGFVEVFEVGSTGNLKHVI</sequence>
<dbReference type="EMBL" id="MGIT01000004">
    <property type="protein sequence ID" value="OGM92615.1"/>
    <property type="molecule type" value="Genomic_DNA"/>
</dbReference>
<dbReference type="Pfam" id="PF20803">
    <property type="entry name" value="PaaX_M"/>
    <property type="match status" value="1"/>
</dbReference>
<name>A0A1F8DXV3_9BACT</name>